<organism evidence="1 2">
    <name type="scientific">Psophocarpus tetragonolobus</name>
    <name type="common">Winged bean</name>
    <name type="synonym">Dolichos tetragonolobus</name>
    <dbReference type="NCBI Taxonomy" id="3891"/>
    <lineage>
        <taxon>Eukaryota</taxon>
        <taxon>Viridiplantae</taxon>
        <taxon>Streptophyta</taxon>
        <taxon>Embryophyta</taxon>
        <taxon>Tracheophyta</taxon>
        <taxon>Spermatophyta</taxon>
        <taxon>Magnoliopsida</taxon>
        <taxon>eudicotyledons</taxon>
        <taxon>Gunneridae</taxon>
        <taxon>Pentapetalae</taxon>
        <taxon>rosids</taxon>
        <taxon>fabids</taxon>
        <taxon>Fabales</taxon>
        <taxon>Fabaceae</taxon>
        <taxon>Papilionoideae</taxon>
        <taxon>50 kb inversion clade</taxon>
        <taxon>NPAAA clade</taxon>
        <taxon>indigoferoid/millettioid clade</taxon>
        <taxon>Phaseoleae</taxon>
        <taxon>Psophocarpus</taxon>
    </lineage>
</organism>
<evidence type="ECO:0000313" key="1">
    <source>
        <dbReference type="EMBL" id="KAK7396942.1"/>
    </source>
</evidence>
<protein>
    <submittedName>
        <fullName evidence="1">Uncharacterized protein</fullName>
    </submittedName>
</protein>
<keyword evidence="2" id="KW-1185">Reference proteome</keyword>
<reference evidence="1 2" key="1">
    <citation type="submission" date="2024-01" db="EMBL/GenBank/DDBJ databases">
        <title>The genomes of 5 underutilized Papilionoideae crops provide insights into root nodulation and disease resistanc.</title>
        <authorList>
            <person name="Jiang F."/>
        </authorList>
    </citation>
    <scope>NUCLEOTIDE SEQUENCE [LARGE SCALE GENOMIC DNA]</scope>
    <source>
        <strain evidence="1">DUOXIRENSHENG_FW03</strain>
        <tissue evidence="1">Leaves</tissue>
    </source>
</reference>
<dbReference type="EMBL" id="JAYMYS010000004">
    <property type="protein sequence ID" value="KAK7396942.1"/>
    <property type="molecule type" value="Genomic_DNA"/>
</dbReference>
<evidence type="ECO:0000313" key="2">
    <source>
        <dbReference type="Proteomes" id="UP001386955"/>
    </source>
</evidence>
<comment type="caution">
    <text evidence="1">The sequence shown here is derived from an EMBL/GenBank/DDBJ whole genome shotgun (WGS) entry which is preliminary data.</text>
</comment>
<dbReference type="AlphaFoldDB" id="A0AAN9XL62"/>
<name>A0AAN9XL62_PSOTE</name>
<accession>A0AAN9XL62</accession>
<dbReference type="Proteomes" id="UP001386955">
    <property type="component" value="Unassembled WGS sequence"/>
</dbReference>
<sequence length="79" mass="8397">MDVGGGARPNAFVGSSGRKKANLVAAVTDGDNEGEEVFVANLDSEGEIHRLEPSLEVVHSNDAFPLLRSLTLTHSFLSF</sequence>
<gene>
    <name evidence="1" type="ORF">VNO78_18105</name>
</gene>
<proteinExistence type="predicted"/>